<dbReference type="GO" id="GO:0016274">
    <property type="term" value="F:protein-arginine N-methyltransferase activity"/>
    <property type="evidence" value="ECO:0007669"/>
    <property type="project" value="InterPro"/>
</dbReference>
<comment type="function">
    <text evidence="5">Arginine methyltransferase that can both catalyze the formation of omega-N monomethylarginine (MMA) and symmetrical dimethylarginine (sDMA).</text>
</comment>
<dbReference type="AlphaFoldDB" id="T2M531"/>
<dbReference type="Pfam" id="PF06325">
    <property type="entry name" value="PrmA"/>
    <property type="match status" value="1"/>
</dbReference>
<protein>
    <recommendedName>
        <fullName evidence="5">Protein arginine N-methyltransferase</fullName>
        <ecNumber evidence="5">2.1.1.-</ecNumber>
    </recommendedName>
</protein>
<evidence type="ECO:0000256" key="6">
    <source>
        <dbReference type="PROSITE-ProRule" id="PRU01015"/>
    </source>
</evidence>
<evidence type="ECO:0000313" key="8">
    <source>
        <dbReference type="EMBL" id="CDG67020.1"/>
    </source>
</evidence>
<evidence type="ECO:0000259" key="7">
    <source>
        <dbReference type="Pfam" id="PF22528"/>
    </source>
</evidence>
<dbReference type="EC" id="2.1.1.-" evidence="5"/>
<name>T2M531_HYDVU</name>
<dbReference type="GO" id="GO:0042054">
    <property type="term" value="F:histone methyltransferase activity"/>
    <property type="evidence" value="ECO:0007669"/>
    <property type="project" value="TreeGrafter"/>
</dbReference>
<dbReference type="InterPro" id="IPR025799">
    <property type="entry name" value="Arg_MeTrfase"/>
</dbReference>
<dbReference type="OrthoDB" id="412876at2759"/>
<dbReference type="InterPro" id="IPR014644">
    <property type="entry name" value="MeTrfase_PRMT7"/>
</dbReference>
<keyword evidence="4" id="KW-0677">Repeat</keyword>
<evidence type="ECO:0000256" key="4">
    <source>
        <dbReference type="ARBA" id="ARBA00022737"/>
    </source>
</evidence>
<dbReference type="InterPro" id="IPR055135">
    <property type="entry name" value="PRMT_dom"/>
</dbReference>
<reference evidence="8" key="1">
    <citation type="journal article" date="2013" name="Genome Biol. Evol.">
        <title>Punctuated emergences of genetic and phenotypic innovations in eumetazoan, bilaterian, euteleostome, and hominidae ancestors.</title>
        <authorList>
            <person name="Wenger Y."/>
            <person name="Galliot B."/>
        </authorList>
    </citation>
    <scope>NUCLEOTIDE SEQUENCE</scope>
    <source>
        <tissue evidence="8">Whole animals</tissue>
    </source>
</reference>
<evidence type="ECO:0000256" key="1">
    <source>
        <dbReference type="ARBA" id="ARBA00022603"/>
    </source>
</evidence>
<dbReference type="Pfam" id="PF22528">
    <property type="entry name" value="PRMT_C"/>
    <property type="match status" value="1"/>
</dbReference>
<dbReference type="PANTHER" id="PTHR11006:SF4">
    <property type="entry name" value="PROTEIN ARGININE N-METHYLTRANSFERASE 7"/>
    <property type="match status" value="1"/>
</dbReference>
<feature type="domain" description="Protein arginine N-methyltransferase" evidence="7">
    <location>
        <begin position="220"/>
        <end position="347"/>
    </location>
</feature>
<dbReference type="CDD" id="cd02440">
    <property type="entry name" value="AdoMet_MTases"/>
    <property type="match status" value="1"/>
</dbReference>
<proteinExistence type="evidence at transcript level"/>
<accession>T2M531</accession>
<keyword evidence="1 6" id="KW-0489">Methyltransferase</keyword>
<dbReference type="Gene3D" id="2.70.160.11">
    <property type="entry name" value="Hnrnp arginine n-methyltransferase1"/>
    <property type="match status" value="2"/>
</dbReference>
<evidence type="ECO:0000256" key="2">
    <source>
        <dbReference type="ARBA" id="ARBA00022679"/>
    </source>
</evidence>
<dbReference type="PROSITE" id="PS51678">
    <property type="entry name" value="SAM_MT_PRMT"/>
    <property type="match status" value="1"/>
</dbReference>
<dbReference type="Gene3D" id="3.40.50.150">
    <property type="entry name" value="Vaccinia Virus protein VP39"/>
    <property type="match status" value="2"/>
</dbReference>
<evidence type="ECO:0000256" key="5">
    <source>
        <dbReference type="PIRNR" id="PIRNR036946"/>
    </source>
</evidence>
<dbReference type="InterPro" id="IPR029063">
    <property type="entry name" value="SAM-dependent_MTases_sf"/>
</dbReference>
<dbReference type="SUPFAM" id="SSF53335">
    <property type="entry name" value="S-adenosyl-L-methionine-dependent methyltransferases"/>
    <property type="match status" value="2"/>
</dbReference>
<sequence>MSKIFVQRLNAVEAKTEWVLEDDYDLQEEIARSTYAGMLHDVERNKKYFKALHKTIGNLKKTTGSLIRVLDIGTGTGILSMMATSAGADHVTACEVFEPMSRAAEKIIKKNLFQDKINIINKSSTNLIIPLDMSEKVNVLVTEIFDTELIGEGVLPTLRDAHERLLVKNCKVIPSSASVIVQLIESYKLSCMNKLDQNKIKFFKVPEAFEDCPGTASAHEVQINQLYPNHLKLLSEAQEMKKFDFQTPYHHDFINKESKYSKSESIINITQSGTIDAVLTWWDLYLDESSKIKLSMEPIWMRKELYHWRDHWMQAVYYLPKALRVNKGDKLFVSMYHDDYSVWFDVQINKNLLFVDRPLCFCGLHVSWSRERFAMNNSDDMSNYFTSLIDYLKKKKELHLTVVGDTSFLPLRLYSENVFEIKYVEYSELTRQSIKQIIGTSNIEFMTKKKLKNVLEASCIVAEPYFSTSLLPWHHLQIWHIKNCFLNAQTNVILPQKAVLKVCLVMLEDLWKVRSPVVSVESFDLTIFDELISDALQPKLIDGYGYFSFAEPFSMWEFKNVIVSDIVTLYEFNFQYDTPKELFHIKHEVFLKKSSCVHAAVIWLDFETENMQWSTGLNQSSEWVNYSKQGVYFFKSPFSAEEGTKFMCSAVLIPKDCEIMFNFYRNI</sequence>
<dbReference type="FunFam" id="3.40.50.150:FF:000071">
    <property type="entry name" value="Protein arginine N-methyltransferase 7"/>
    <property type="match status" value="1"/>
</dbReference>
<dbReference type="PIRSF" id="PIRSF036946">
    <property type="entry name" value="Arg_N-mtase"/>
    <property type="match status" value="1"/>
</dbReference>
<comment type="similarity">
    <text evidence="5">Belongs to the class I-like SAM-binding methyltransferase superfamily. Protein arginine N-methyltransferase family. PRMT7 subfamily.</text>
</comment>
<gene>
    <name evidence="8" type="primary">PRMT7</name>
</gene>
<dbReference type="EMBL" id="HAAD01000788">
    <property type="protein sequence ID" value="CDG67020.1"/>
    <property type="molecule type" value="mRNA"/>
</dbReference>
<organism evidence="8">
    <name type="scientific">Hydra vulgaris</name>
    <name type="common">Hydra</name>
    <name type="synonym">Hydra attenuata</name>
    <dbReference type="NCBI Taxonomy" id="6087"/>
    <lineage>
        <taxon>Eukaryota</taxon>
        <taxon>Metazoa</taxon>
        <taxon>Cnidaria</taxon>
        <taxon>Hydrozoa</taxon>
        <taxon>Hydroidolina</taxon>
        <taxon>Anthoathecata</taxon>
        <taxon>Aplanulata</taxon>
        <taxon>Hydridae</taxon>
        <taxon>Hydra</taxon>
    </lineage>
</organism>
<evidence type="ECO:0000256" key="3">
    <source>
        <dbReference type="ARBA" id="ARBA00022691"/>
    </source>
</evidence>
<dbReference type="PANTHER" id="PTHR11006">
    <property type="entry name" value="PROTEIN ARGININE N-METHYLTRANSFERASE"/>
    <property type="match status" value="1"/>
</dbReference>
<keyword evidence="2 6" id="KW-0808">Transferase</keyword>
<keyword evidence="3 6" id="KW-0949">S-adenosyl-L-methionine</keyword>
<dbReference type="GO" id="GO:0032259">
    <property type="term" value="P:methylation"/>
    <property type="evidence" value="ECO:0007669"/>
    <property type="project" value="UniProtKB-KW"/>
</dbReference>